<sequence>MSQRPQPHLMEEGRIVDGVGASWWPPLATVVRAVSGLLTSIGAVVFEAIRMDDRPAIEGPTSNVELMYRHEQPAPPLPAPPTAAHESGTVCNSSNVLPSWRTVQTKCVLVHPPGPLFDGVRKPRVKYEIRMFAERREKARQAFQNRMYEFFQKAHREKIEENRKRAQSLSPTTDFGSLSTSANERLLPKWIRKEQHRAKELDRLMALTRDEENGRQDIAPQLEYSVRPVNVKRKRDESQGPTTESDIFSRPAKRRRMFFVGPGSVPLRKHNLTRNHSKNPRRLLETIRQHGAIRQDDTVRRDDDPQYVSRLQPDEDEPMCDIDSLAAAVPSKPIRKSYNYPALTPEQDSVVRNLLGPGPNREIQVKFSIDLKTHDVLTLRPTEWLNDEVINFYGSMIMHRSKSCNGKYPRVHFFNSFFYEFLETDGYNKVKGWSKKVKPSLWDQDLVIFPVHVGLHWCCGVINFKQRSIEYYDSMRGGNPKFFMLVRGYLNEESIKSRGVPFDFTEWRDYAPKHIPFQTNGYDCGVFTCMYAEYLSRNEEFDFEQSDMPAIRRRLVYEVSNASFLVPTAAD</sequence>
<name>A0A507D561_9FUNG</name>
<dbReference type="InterPro" id="IPR003653">
    <property type="entry name" value="Peptidase_C48_C"/>
</dbReference>
<dbReference type="SUPFAM" id="SSF54001">
    <property type="entry name" value="Cysteine proteinases"/>
    <property type="match status" value="1"/>
</dbReference>
<dbReference type="InterPro" id="IPR038765">
    <property type="entry name" value="Papain-like_cys_pep_sf"/>
</dbReference>
<dbReference type="VEuPathDB" id="FungiDB:SeMB42_g05747"/>
<comment type="similarity">
    <text evidence="1">Belongs to the peptidase C48 family.</text>
</comment>
<gene>
    <name evidence="8" type="ORF">SeLEV6574_g03210</name>
    <name evidence="7" type="ORF">SeMB42_g05747</name>
</gene>
<dbReference type="GO" id="GO:0006508">
    <property type="term" value="P:proteolysis"/>
    <property type="evidence" value="ECO:0007669"/>
    <property type="project" value="UniProtKB-KW"/>
</dbReference>
<evidence type="ECO:0000259" key="6">
    <source>
        <dbReference type="PROSITE" id="PS50600"/>
    </source>
</evidence>
<dbReference type="PANTHER" id="PTHR12606">
    <property type="entry name" value="SENTRIN/SUMO-SPECIFIC PROTEASE"/>
    <property type="match status" value="1"/>
</dbReference>
<evidence type="ECO:0000256" key="2">
    <source>
        <dbReference type="ARBA" id="ARBA00022670"/>
    </source>
</evidence>
<dbReference type="Gene3D" id="3.40.395.10">
    <property type="entry name" value="Adenoviral Proteinase, Chain A"/>
    <property type="match status" value="1"/>
</dbReference>
<evidence type="ECO:0000313" key="10">
    <source>
        <dbReference type="Proteomes" id="UP000320475"/>
    </source>
</evidence>
<dbReference type="AlphaFoldDB" id="A0A507D561"/>
<dbReference type="Proteomes" id="UP000317494">
    <property type="component" value="Unassembled WGS sequence"/>
</dbReference>
<evidence type="ECO:0000256" key="3">
    <source>
        <dbReference type="ARBA" id="ARBA00022801"/>
    </source>
</evidence>
<feature type="domain" description="Ubiquitin-like protease family profile" evidence="6">
    <location>
        <begin position="369"/>
        <end position="535"/>
    </location>
</feature>
<dbReference type="STRING" id="286115.A0A507D561"/>
<keyword evidence="2" id="KW-0645">Protease</keyword>
<dbReference type="OrthoDB" id="1939479at2759"/>
<dbReference type="Proteomes" id="UP000320475">
    <property type="component" value="Unassembled WGS sequence"/>
</dbReference>
<organism evidence="8 10">
    <name type="scientific">Synchytrium endobioticum</name>
    <dbReference type="NCBI Taxonomy" id="286115"/>
    <lineage>
        <taxon>Eukaryota</taxon>
        <taxon>Fungi</taxon>
        <taxon>Fungi incertae sedis</taxon>
        <taxon>Chytridiomycota</taxon>
        <taxon>Chytridiomycota incertae sedis</taxon>
        <taxon>Chytridiomycetes</taxon>
        <taxon>Synchytriales</taxon>
        <taxon>Synchytriaceae</taxon>
        <taxon>Synchytrium</taxon>
    </lineage>
</organism>
<evidence type="ECO:0000256" key="5">
    <source>
        <dbReference type="SAM" id="MobiDB-lite"/>
    </source>
</evidence>
<protein>
    <recommendedName>
        <fullName evidence="6">Ubiquitin-like protease family profile domain-containing protein</fullName>
    </recommendedName>
</protein>
<feature type="region of interest" description="Disordered" evidence="5">
    <location>
        <begin position="229"/>
        <end position="250"/>
    </location>
</feature>
<reference evidence="9 10" key="1">
    <citation type="journal article" date="2019" name="Sci. Rep.">
        <title>Comparative genomics of chytrid fungi reveal insights into the obligate biotrophic and pathogenic lifestyle of Synchytrium endobioticum.</title>
        <authorList>
            <person name="van de Vossenberg B.T.L.H."/>
            <person name="Warris S."/>
            <person name="Nguyen H.D.T."/>
            <person name="van Gent-Pelzer M.P.E."/>
            <person name="Joly D.L."/>
            <person name="van de Geest H.C."/>
            <person name="Bonants P.J.M."/>
            <person name="Smith D.S."/>
            <person name="Levesque C.A."/>
            <person name="van der Lee T.A.J."/>
        </authorList>
    </citation>
    <scope>NUCLEOTIDE SEQUENCE [LARGE SCALE GENOMIC DNA]</scope>
    <source>
        <strain evidence="8 10">LEV6574</strain>
        <strain evidence="7 9">MB42</strain>
    </source>
</reference>
<dbReference type="GO" id="GO:0060255">
    <property type="term" value="P:regulation of macromolecule metabolic process"/>
    <property type="evidence" value="ECO:0007669"/>
    <property type="project" value="UniProtKB-ARBA"/>
</dbReference>
<keyword evidence="9" id="KW-1185">Reference proteome</keyword>
<evidence type="ECO:0000256" key="1">
    <source>
        <dbReference type="ARBA" id="ARBA00005234"/>
    </source>
</evidence>
<keyword evidence="3" id="KW-0378">Hydrolase</keyword>
<dbReference type="FunFam" id="3.40.395.10:FF:000001">
    <property type="entry name" value="Sentrin-specific protease 1"/>
    <property type="match status" value="1"/>
</dbReference>
<dbReference type="GO" id="GO:0005634">
    <property type="term" value="C:nucleus"/>
    <property type="evidence" value="ECO:0007669"/>
    <property type="project" value="TreeGrafter"/>
</dbReference>
<comment type="caution">
    <text evidence="8">The sequence shown here is derived from an EMBL/GenBank/DDBJ whole genome shotgun (WGS) entry which is preliminary data.</text>
</comment>
<proteinExistence type="inferred from homology"/>
<keyword evidence="4" id="KW-0788">Thiol protease</keyword>
<dbReference type="EMBL" id="QEAM01000103">
    <property type="protein sequence ID" value="TPX46471.1"/>
    <property type="molecule type" value="Genomic_DNA"/>
</dbReference>
<dbReference type="Pfam" id="PF02902">
    <property type="entry name" value="Peptidase_C48"/>
    <property type="match status" value="1"/>
</dbReference>
<evidence type="ECO:0000313" key="8">
    <source>
        <dbReference type="EMBL" id="TPX46471.1"/>
    </source>
</evidence>
<accession>A0A507D561</accession>
<evidence type="ECO:0000256" key="4">
    <source>
        <dbReference type="ARBA" id="ARBA00022807"/>
    </source>
</evidence>
<evidence type="ECO:0000313" key="9">
    <source>
        <dbReference type="Proteomes" id="UP000317494"/>
    </source>
</evidence>
<dbReference type="GO" id="GO:0016929">
    <property type="term" value="F:deSUMOylase activity"/>
    <property type="evidence" value="ECO:0007669"/>
    <property type="project" value="TreeGrafter"/>
</dbReference>
<evidence type="ECO:0000313" key="7">
    <source>
        <dbReference type="EMBL" id="TPX41070.1"/>
    </source>
</evidence>
<dbReference type="EMBL" id="QEAN01000287">
    <property type="protein sequence ID" value="TPX41070.1"/>
    <property type="molecule type" value="Genomic_DNA"/>
</dbReference>
<dbReference type="GO" id="GO:0016926">
    <property type="term" value="P:protein desumoylation"/>
    <property type="evidence" value="ECO:0007669"/>
    <property type="project" value="TreeGrafter"/>
</dbReference>
<dbReference type="GO" id="GO:0080090">
    <property type="term" value="P:regulation of primary metabolic process"/>
    <property type="evidence" value="ECO:0007669"/>
    <property type="project" value="UniProtKB-ARBA"/>
</dbReference>
<dbReference type="PROSITE" id="PS50600">
    <property type="entry name" value="ULP_PROTEASE"/>
    <property type="match status" value="1"/>
</dbReference>
<dbReference type="PANTHER" id="PTHR12606:SF141">
    <property type="entry name" value="GH15225P-RELATED"/>
    <property type="match status" value="1"/>
</dbReference>